<proteinExistence type="predicted"/>
<evidence type="ECO:0000313" key="2">
    <source>
        <dbReference type="EnsemblMetazoa" id="ENSAATROPP013647"/>
    </source>
</evidence>
<keyword evidence="1" id="KW-1133">Transmembrane helix</keyword>
<keyword evidence="3" id="KW-1185">Reference proteome</keyword>
<dbReference type="Proteomes" id="UP000075880">
    <property type="component" value="Unassembled WGS sequence"/>
</dbReference>
<reference evidence="2" key="1">
    <citation type="submission" date="2024-04" db="UniProtKB">
        <authorList>
            <consortium name="EnsemblMetazoa"/>
        </authorList>
    </citation>
    <scope>IDENTIFICATION</scope>
    <source>
        <strain evidence="2">EBRO</strain>
    </source>
</reference>
<sequence length="88" mass="9790">MLGRGPCLLVIGREAHGNIWRRSLLASLQCAAWPNRQHAPRGFSPFPVLVVLLTPSAALASSICCVLPLLYISLFVFFFFHFTILHIV</sequence>
<keyword evidence="1" id="KW-0812">Transmembrane</keyword>
<evidence type="ECO:0000313" key="3">
    <source>
        <dbReference type="Proteomes" id="UP000075880"/>
    </source>
</evidence>
<organism evidence="2 3">
    <name type="scientific">Anopheles atroparvus</name>
    <name type="common">European mosquito</name>
    <dbReference type="NCBI Taxonomy" id="41427"/>
    <lineage>
        <taxon>Eukaryota</taxon>
        <taxon>Metazoa</taxon>
        <taxon>Ecdysozoa</taxon>
        <taxon>Arthropoda</taxon>
        <taxon>Hexapoda</taxon>
        <taxon>Insecta</taxon>
        <taxon>Pterygota</taxon>
        <taxon>Neoptera</taxon>
        <taxon>Endopterygota</taxon>
        <taxon>Diptera</taxon>
        <taxon>Nematocera</taxon>
        <taxon>Culicoidea</taxon>
        <taxon>Culicidae</taxon>
        <taxon>Anophelinae</taxon>
        <taxon>Anopheles</taxon>
    </lineage>
</organism>
<feature type="transmembrane region" description="Helical" evidence="1">
    <location>
        <begin position="69"/>
        <end position="87"/>
    </location>
</feature>
<dbReference type="EnsemblMetazoa" id="ENSAATROPT015184">
    <property type="protein sequence ID" value="ENSAATROPP013647"/>
    <property type="gene ID" value="ENSAATROPG012362"/>
</dbReference>
<protein>
    <submittedName>
        <fullName evidence="2">Uncharacterized protein</fullName>
    </submittedName>
</protein>
<name>A0AAG5DQS2_ANOAO</name>
<accession>A0AAG5DQS2</accession>
<dbReference type="AlphaFoldDB" id="A0AAG5DQS2"/>
<keyword evidence="1" id="KW-0472">Membrane</keyword>
<evidence type="ECO:0000256" key="1">
    <source>
        <dbReference type="SAM" id="Phobius"/>
    </source>
</evidence>